<accession>A0A5N1JEX1</accession>
<proteinExistence type="predicted"/>
<dbReference type="AlphaFoldDB" id="A0A5N1JEX1"/>
<comment type="caution">
    <text evidence="2">The sequence shown here is derived from an EMBL/GenBank/DDBJ whole genome shotgun (WGS) entry which is preliminary data.</text>
</comment>
<protein>
    <submittedName>
        <fullName evidence="2">Uncharacterized protein</fullName>
    </submittedName>
</protein>
<keyword evidence="1" id="KW-1133">Transmembrane helix</keyword>
<evidence type="ECO:0000256" key="1">
    <source>
        <dbReference type="SAM" id="Phobius"/>
    </source>
</evidence>
<evidence type="ECO:0000313" key="2">
    <source>
        <dbReference type="EMBL" id="KAA9353675.1"/>
    </source>
</evidence>
<name>A0A5N1JEX1_9BACT</name>
<keyword evidence="1" id="KW-0472">Membrane</keyword>
<organism evidence="2 3">
    <name type="scientific">Larkinella humicola</name>
    <dbReference type="NCBI Taxonomy" id="2607654"/>
    <lineage>
        <taxon>Bacteria</taxon>
        <taxon>Pseudomonadati</taxon>
        <taxon>Bacteroidota</taxon>
        <taxon>Cytophagia</taxon>
        <taxon>Cytophagales</taxon>
        <taxon>Spirosomataceae</taxon>
        <taxon>Larkinella</taxon>
    </lineage>
</organism>
<dbReference type="EMBL" id="VTWS01000003">
    <property type="protein sequence ID" value="KAA9353675.1"/>
    <property type="molecule type" value="Genomic_DNA"/>
</dbReference>
<keyword evidence="1" id="KW-0812">Transmembrane</keyword>
<gene>
    <name evidence="2" type="ORF">F0P93_13655</name>
</gene>
<dbReference type="RefSeq" id="WP_150876959.1">
    <property type="nucleotide sequence ID" value="NZ_VTWS01000003.1"/>
</dbReference>
<dbReference type="Proteomes" id="UP000326344">
    <property type="component" value="Unassembled WGS sequence"/>
</dbReference>
<evidence type="ECO:0000313" key="3">
    <source>
        <dbReference type="Proteomes" id="UP000326344"/>
    </source>
</evidence>
<reference evidence="2 3" key="1">
    <citation type="submission" date="2019-09" db="EMBL/GenBank/DDBJ databases">
        <title>Genome Sequence of Larkinella sp MA1.</title>
        <authorList>
            <person name="Srinivasan S."/>
        </authorList>
    </citation>
    <scope>NUCLEOTIDE SEQUENCE [LARGE SCALE GENOMIC DNA]</scope>
    <source>
        <strain evidence="2 3">MA1</strain>
    </source>
</reference>
<sequence>MENKLVLTESEYFEELNSSEMIEMSGGFIPFIGLLVGATALSYQLFKWGWDEGKAFAEKH</sequence>
<feature type="transmembrane region" description="Helical" evidence="1">
    <location>
        <begin position="27"/>
        <end position="46"/>
    </location>
</feature>
<keyword evidence="3" id="KW-1185">Reference proteome</keyword>